<feature type="compositionally biased region" description="Low complexity" evidence="1">
    <location>
        <begin position="298"/>
        <end position="310"/>
    </location>
</feature>
<feature type="transmembrane region" description="Helical" evidence="2">
    <location>
        <begin position="189"/>
        <end position="206"/>
    </location>
</feature>
<evidence type="ECO:0000313" key="3">
    <source>
        <dbReference type="EMBL" id="MFD1368655.1"/>
    </source>
</evidence>
<dbReference type="Proteomes" id="UP001597183">
    <property type="component" value="Unassembled WGS sequence"/>
</dbReference>
<gene>
    <name evidence="3" type="ORF">ACFQ5G_25165</name>
</gene>
<evidence type="ECO:0000256" key="2">
    <source>
        <dbReference type="SAM" id="Phobius"/>
    </source>
</evidence>
<comment type="caution">
    <text evidence="3">The sequence shown here is derived from an EMBL/GenBank/DDBJ whole genome shotgun (WGS) entry which is preliminary data.</text>
</comment>
<accession>A0ABW4AEL9</accession>
<keyword evidence="2" id="KW-0812">Transmembrane</keyword>
<reference evidence="4" key="1">
    <citation type="journal article" date="2019" name="Int. J. Syst. Evol. Microbiol.">
        <title>The Global Catalogue of Microorganisms (GCM) 10K type strain sequencing project: providing services to taxonomists for standard genome sequencing and annotation.</title>
        <authorList>
            <consortium name="The Broad Institute Genomics Platform"/>
            <consortium name="The Broad Institute Genome Sequencing Center for Infectious Disease"/>
            <person name="Wu L."/>
            <person name="Ma J."/>
        </authorList>
    </citation>
    <scope>NUCLEOTIDE SEQUENCE [LARGE SCALE GENOMIC DNA]</scope>
    <source>
        <strain evidence="4">CCM 7526</strain>
    </source>
</reference>
<evidence type="ECO:0000256" key="1">
    <source>
        <dbReference type="SAM" id="MobiDB-lite"/>
    </source>
</evidence>
<keyword evidence="2" id="KW-1133">Transmembrane helix</keyword>
<feature type="transmembrane region" description="Helical" evidence="2">
    <location>
        <begin position="159"/>
        <end position="177"/>
    </location>
</feature>
<feature type="region of interest" description="Disordered" evidence="1">
    <location>
        <begin position="285"/>
        <end position="316"/>
    </location>
</feature>
<organism evidence="3 4">
    <name type="scientific">Actinoplanes sichuanensis</name>
    <dbReference type="NCBI Taxonomy" id="512349"/>
    <lineage>
        <taxon>Bacteria</taxon>
        <taxon>Bacillati</taxon>
        <taxon>Actinomycetota</taxon>
        <taxon>Actinomycetes</taxon>
        <taxon>Micromonosporales</taxon>
        <taxon>Micromonosporaceae</taxon>
        <taxon>Actinoplanes</taxon>
    </lineage>
</organism>
<name>A0ABW4AEL9_9ACTN</name>
<dbReference type="EMBL" id="JBHTMK010000037">
    <property type="protein sequence ID" value="MFD1368655.1"/>
    <property type="molecule type" value="Genomic_DNA"/>
</dbReference>
<dbReference type="RefSeq" id="WP_317788533.1">
    <property type="nucleotide sequence ID" value="NZ_AP028461.1"/>
</dbReference>
<evidence type="ECO:0000313" key="4">
    <source>
        <dbReference type="Proteomes" id="UP001597183"/>
    </source>
</evidence>
<keyword evidence="2" id="KW-0472">Membrane</keyword>
<keyword evidence="4" id="KW-1185">Reference proteome</keyword>
<protein>
    <submittedName>
        <fullName evidence="3">Uncharacterized protein</fullName>
    </submittedName>
</protein>
<sequence>MNLTAQDEIAVYVEGVREALAGLPAATRDELLEDLPEHLAEVLAEGGGSLYERLGPPAAYAAELSASAGFTATAQPEGERSRIAETAARHRARIDRALRRFDERVGPVLGYPRASEFLVLLQPAWWVLRGYLAAMAVAFMLHDHGTPLGLLPRPGGDDLAAVLLLGLGLLGSIWLGRRERPAGSWSRRLQRLGTGFLVIFAVIGFFEVDSAAQRDYYYNVGYTDERPDPTSNIRDVFVYDADGKLMVGVQLYDQDGQPIHLGEPSCYDSYGDPIPIANPGYPYCPGQAPFQAGEPSLSTAPSTGPSAGSPSPSPSR</sequence>
<dbReference type="Pfam" id="PF22564">
    <property type="entry name" value="HAAS"/>
    <property type="match status" value="1"/>
</dbReference>
<feature type="transmembrane region" description="Helical" evidence="2">
    <location>
        <begin position="117"/>
        <end position="139"/>
    </location>
</feature>
<proteinExistence type="predicted"/>